<feature type="transmembrane region" description="Helical" evidence="1">
    <location>
        <begin position="121"/>
        <end position="153"/>
    </location>
</feature>
<evidence type="ECO:0000313" key="3">
    <source>
        <dbReference type="EMBL" id="SUO04000.1"/>
    </source>
</evidence>
<reference evidence="3 4" key="1">
    <citation type="submission" date="2018-06" db="EMBL/GenBank/DDBJ databases">
        <authorList>
            <consortium name="Pathogen Informatics"/>
            <person name="Doyle S."/>
        </authorList>
    </citation>
    <scope>NUCLEOTIDE SEQUENCE [LARGE SCALE GENOMIC DNA]</scope>
    <source>
        <strain evidence="3 4">NCTC11087</strain>
    </source>
</reference>
<dbReference type="GO" id="GO:0004190">
    <property type="term" value="F:aspartic-type endopeptidase activity"/>
    <property type="evidence" value="ECO:0007669"/>
    <property type="project" value="InterPro"/>
</dbReference>
<keyword evidence="4" id="KW-1185">Reference proteome</keyword>
<feature type="transmembrane region" description="Helical" evidence="1">
    <location>
        <begin position="159"/>
        <end position="180"/>
    </location>
</feature>
<dbReference type="AlphaFoldDB" id="A0A380LN32"/>
<evidence type="ECO:0000256" key="1">
    <source>
        <dbReference type="SAM" id="Phobius"/>
    </source>
</evidence>
<keyword evidence="1" id="KW-0472">Membrane</keyword>
<proteinExistence type="predicted"/>
<feature type="domain" description="Prepilin type IV endopeptidase peptidase" evidence="2">
    <location>
        <begin position="53"/>
        <end position="151"/>
    </location>
</feature>
<protein>
    <submittedName>
        <fullName evidence="3">Type IV leader peptidase family</fullName>
    </submittedName>
</protein>
<feature type="transmembrane region" description="Helical" evidence="1">
    <location>
        <begin position="69"/>
        <end position="87"/>
    </location>
</feature>
<dbReference type="RefSeq" id="WP_022789292.1">
    <property type="nucleotide sequence ID" value="NZ_UHFX01000003.1"/>
</dbReference>
<dbReference type="Pfam" id="PF01478">
    <property type="entry name" value="Peptidase_A24"/>
    <property type="match status" value="1"/>
</dbReference>
<dbReference type="Proteomes" id="UP000255523">
    <property type="component" value="Unassembled WGS sequence"/>
</dbReference>
<dbReference type="EMBL" id="UHFX01000003">
    <property type="protein sequence ID" value="SUO04000.1"/>
    <property type="molecule type" value="Genomic_DNA"/>
</dbReference>
<evidence type="ECO:0000259" key="2">
    <source>
        <dbReference type="Pfam" id="PF01478"/>
    </source>
</evidence>
<feature type="transmembrane region" description="Helical" evidence="1">
    <location>
        <begin position="42"/>
        <end position="62"/>
    </location>
</feature>
<evidence type="ECO:0000313" key="4">
    <source>
        <dbReference type="Proteomes" id="UP000255523"/>
    </source>
</evidence>
<dbReference type="InterPro" id="IPR000045">
    <property type="entry name" value="Prepilin_IV_endopep_pep"/>
</dbReference>
<sequence>MEAFFILVCTYAASIFERRVLQRTEKTEWIIFGLCSFFVQPFLSQAIFWFSQLFFTFLFCLFEQDRHTYYISWHWSIVCVCIAIGFIGTFQSLPWQGALLYSVPALFLHRRKPEWIGTADVYFLGFFGCILGMHRMMVAVLISVLFGLLWSVIKQKKMIAYVSCLCVGVWIAYVKGYYLWDILFSLLSTF</sequence>
<keyword evidence="1" id="KW-0812">Transmembrane</keyword>
<dbReference type="OrthoDB" id="1769924at2"/>
<keyword evidence="1" id="KW-1133">Transmembrane helix</keyword>
<gene>
    <name evidence="3" type="ORF">NCTC11087_00884</name>
</gene>
<dbReference type="GeneID" id="77461858"/>
<accession>A0A380LN32</accession>
<dbReference type="GO" id="GO:0016020">
    <property type="term" value="C:membrane"/>
    <property type="evidence" value="ECO:0007669"/>
    <property type="project" value="InterPro"/>
</dbReference>
<organism evidence="3 4">
    <name type="scientific">Faecalicoccus pleomorphus</name>
    <dbReference type="NCBI Taxonomy" id="1323"/>
    <lineage>
        <taxon>Bacteria</taxon>
        <taxon>Bacillati</taxon>
        <taxon>Bacillota</taxon>
        <taxon>Erysipelotrichia</taxon>
        <taxon>Erysipelotrichales</taxon>
        <taxon>Erysipelotrichaceae</taxon>
        <taxon>Faecalicoccus</taxon>
    </lineage>
</organism>
<name>A0A380LN32_9FIRM</name>